<comment type="caution">
    <text evidence="1">The sequence shown here is derived from an EMBL/GenBank/DDBJ whole genome shotgun (WGS) entry which is preliminary data.</text>
</comment>
<organism evidence="1 2">
    <name type="scientific">Lithocarpus litseifolius</name>
    <dbReference type="NCBI Taxonomy" id="425828"/>
    <lineage>
        <taxon>Eukaryota</taxon>
        <taxon>Viridiplantae</taxon>
        <taxon>Streptophyta</taxon>
        <taxon>Embryophyta</taxon>
        <taxon>Tracheophyta</taxon>
        <taxon>Spermatophyta</taxon>
        <taxon>Magnoliopsida</taxon>
        <taxon>eudicotyledons</taxon>
        <taxon>Gunneridae</taxon>
        <taxon>Pentapetalae</taxon>
        <taxon>rosids</taxon>
        <taxon>fabids</taxon>
        <taxon>Fagales</taxon>
        <taxon>Fagaceae</taxon>
        <taxon>Lithocarpus</taxon>
    </lineage>
</organism>
<dbReference type="Proteomes" id="UP001459277">
    <property type="component" value="Unassembled WGS sequence"/>
</dbReference>
<dbReference type="AlphaFoldDB" id="A0AAW2CBZ9"/>
<name>A0AAW2CBZ9_9ROSI</name>
<sequence length="107" mass="12373">MLMLNSVILQQLASSIIIFITVPWPSYNEWKLGKPKNLEVELLHKHGMMEVDNDVSISTKVKRRSWHIYVNNARTILYAQKHGLKATHFAFLMEGLSKLLQSKIILN</sequence>
<evidence type="ECO:0000313" key="1">
    <source>
        <dbReference type="EMBL" id="KAK9995810.1"/>
    </source>
</evidence>
<keyword evidence="2" id="KW-1185">Reference proteome</keyword>
<reference evidence="1 2" key="1">
    <citation type="submission" date="2024-01" db="EMBL/GenBank/DDBJ databases">
        <title>A telomere-to-telomere, gap-free genome of sweet tea (Lithocarpus litseifolius).</title>
        <authorList>
            <person name="Zhou J."/>
        </authorList>
    </citation>
    <scope>NUCLEOTIDE SEQUENCE [LARGE SCALE GENOMIC DNA]</scope>
    <source>
        <strain evidence="1">Zhou-2022a</strain>
        <tissue evidence="1">Leaf</tissue>
    </source>
</reference>
<protein>
    <submittedName>
        <fullName evidence="1">Uncharacterized protein</fullName>
    </submittedName>
</protein>
<gene>
    <name evidence="1" type="ORF">SO802_020496</name>
</gene>
<dbReference type="EMBL" id="JAZDWU010000007">
    <property type="protein sequence ID" value="KAK9995810.1"/>
    <property type="molecule type" value="Genomic_DNA"/>
</dbReference>
<proteinExistence type="predicted"/>
<evidence type="ECO:0000313" key="2">
    <source>
        <dbReference type="Proteomes" id="UP001459277"/>
    </source>
</evidence>
<accession>A0AAW2CBZ9</accession>